<dbReference type="GeneID" id="72990270"/>
<dbReference type="RefSeq" id="WP_015822974.1">
    <property type="nucleotide sequence ID" value="NC_012988.1"/>
</dbReference>
<proteinExistence type="predicted"/>
<reference evidence="2" key="1">
    <citation type="journal article" date="2009" name="PLoS ONE">
        <title>Methylobacterium genome sequences: a reference blueprint to investigate microbial metabolism of C1 compounds from natural and industrial sources.</title>
        <authorList>
            <person name="Vuilleumier S."/>
            <person name="Chistoserdova L."/>
            <person name="Lee M.-C."/>
            <person name="Bringel F."/>
            <person name="Lajus A."/>
            <person name="Zhou Y."/>
            <person name="Gourion B."/>
            <person name="Barbe V."/>
            <person name="Chang J."/>
            <person name="Cruveiller S."/>
            <person name="Dossat C."/>
            <person name="Gillett W."/>
            <person name="Gruffaz C."/>
            <person name="Haugen E."/>
            <person name="Hourcade E."/>
            <person name="Levy R."/>
            <person name="Mangenot S."/>
            <person name="Muller E."/>
            <person name="Nadalig T."/>
            <person name="Pagni M."/>
            <person name="Penny C."/>
            <person name="Peyraud R."/>
            <person name="Robinson D.G."/>
            <person name="Roche D."/>
            <person name="Rouy Z."/>
            <person name="Saenampechek C."/>
            <person name="Salvignol G."/>
            <person name="Vallenet D."/>
            <person name="Wu Z."/>
            <person name="Marx C.J."/>
            <person name="Vorholt J.A."/>
            <person name="Olson M.V."/>
            <person name="Kaul R."/>
            <person name="Weissenbach J."/>
            <person name="Medigue C."/>
            <person name="Lidstrom M.E."/>
        </authorList>
    </citation>
    <scope>NUCLEOTIDE SEQUENCE [LARGE SCALE GENOMIC DNA]</scope>
    <source>
        <strain evidence="2">DSM 6343 / CIP 106787 / DM4</strain>
    </source>
</reference>
<accession>C7C7B5</accession>
<dbReference type="Proteomes" id="UP000008070">
    <property type="component" value="Chromosome"/>
</dbReference>
<protein>
    <submittedName>
        <fullName evidence="1">Uncharacterized protein</fullName>
    </submittedName>
</protein>
<dbReference type="EMBL" id="FP103042">
    <property type="protein sequence ID" value="CAX25024.1"/>
    <property type="molecule type" value="Genomic_DNA"/>
</dbReference>
<organism evidence="1 2">
    <name type="scientific">Methylorubrum extorquens (strain DSM 6343 / CIP 106787 / DM4)</name>
    <name type="common">Methylobacterium extorquens</name>
    <dbReference type="NCBI Taxonomy" id="661410"/>
    <lineage>
        <taxon>Bacteria</taxon>
        <taxon>Pseudomonadati</taxon>
        <taxon>Pseudomonadota</taxon>
        <taxon>Alphaproteobacteria</taxon>
        <taxon>Hyphomicrobiales</taxon>
        <taxon>Methylobacteriaceae</taxon>
        <taxon>Methylorubrum</taxon>
    </lineage>
</organism>
<dbReference type="AlphaFoldDB" id="C7C7B5"/>
<dbReference type="HOGENOM" id="CLU_975568_0_0_5"/>
<sequence length="300" mass="33727">MTRFTKEQVRDELRTIFLFQAAHIEIGAGAAAAETFIGFKPEIGEHGFRRSFLEEDTAKVDLSRFPISEEFELAYDFAFRPSRANFFNDCGNLLNFMKGVPRDAPESFFERVSRHYLTPDGFCQTVAEAAHARWKLEKADKVFTDASTVTFTTRELGLLANMSEGAVRNALADKSENGLRALPGEKPVKVSRDEALRWLAGRRGFLRAPDRPRDDASVRDWLAAVKTIKDLKEFLSVHFSAFDDLDVPQEKVEAWEAGNIPSDLNEIRDFAKAIDVDVPTFVGRVMEAVERRDAAQGGQS</sequence>
<dbReference type="KEGG" id="mdi:METDI3377"/>
<evidence type="ECO:0000313" key="2">
    <source>
        <dbReference type="Proteomes" id="UP000008070"/>
    </source>
</evidence>
<name>C7C7B5_METED</name>
<gene>
    <name evidence="1" type="ORF">METD_I3377</name>
</gene>
<evidence type="ECO:0000313" key="1">
    <source>
        <dbReference type="EMBL" id="CAX25024.1"/>
    </source>
</evidence>